<reference evidence="1" key="1">
    <citation type="journal article" date="2014" name="Front. Microbiol.">
        <title>High frequency of phylogenetically diverse reductive dehalogenase-homologous genes in deep subseafloor sedimentary metagenomes.</title>
        <authorList>
            <person name="Kawai M."/>
            <person name="Futagami T."/>
            <person name="Toyoda A."/>
            <person name="Takaki Y."/>
            <person name="Nishi S."/>
            <person name="Hori S."/>
            <person name="Arai W."/>
            <person name="Tsubouchi T."/>
            <person name="Morono Y."/>
            <person name="Uchiyama I."/>
            <person name="Ito T."/>
            <person name="Fujiyama A."/>
            <person name="Inagaki F."/>
            <person name="Takami H."/>
        </authorList>
    </citation>
    <scope>NUCLEOTIDE SEQUENCE</scope>
    <source>
        <strain evidence="1">Expedition CK06-06</strain>
    </source>
</reference>
<evidence type="ECO:0000313" key="1">
    <source>
        <dbReference type="EMBL" id="GAI83546.1"/>
    </source>
</evidence>
<accession>X1SWP3</accession>
<gene>
    <name evidence="1" type="ORF">S12H4_21470</name>
</gene>
<proteinExistence type="predicted"/>
<protein>
    <submittedName>
        <fullName evidence="1">Uncharacterized protein</fullName>
    </submittedName>
</protein>
<dbReference type="AlphaFoldDB" id="X1SWP3"/>
<sequence length="83" mass="9373">MDISFLIDLIIESSFNSGSIVGNVVEQVSNYFNINRIEMGQDLSLGELRSQIMNQPGVLNIVNLRVYNKVGGQYSQSFVRHQH</sequence>
<comment type="caution">
    <text evidence="1">The sequence shown here is derived from an EMBL/GenBank/DDBJ whole genome shotgun (WGS) entry which is preliminary data.</text>
</comment>
<dbReference type="EMBL" id="BARW01011047">
    <property type="protein sequence ID" value="GAI83546.1"/>
    <property type="molecule type" value="Genomic_DNA"/>
</dbReference>
<organism evidence="1">
    <name type="scientific">marine sediment metagenome</name>
    <dbReference type="NCBI Taxonomy" id="412755"/>
    <lineage>
        <taxon>unclassified sequences</taxon>
        <taxon>metagenomes</taxon>
        <taxon>ecological metagenomes</taxon>
    </lineage>
</organism>
<name>X1SWP3_9ZZZZ</name>